<dbReference type="CDD" id="cd00498">
    <property type="entry name" value="Hsp33"/>
    <property type="match status" value="1"/>
</dbReference>
<sequence>MADELVSGLLKETDLRVVLVTASDLARRARELHRSASASASLMAQALTAGALLGSLQKNDSRINLQVECDGPLRGLFVDGDGAGVVRGYAKNPLVSHVGAEGEYHWRPALGNKGFLSVLRDLGGGEQYRSAVELESFDLGRDLERYFAISDQLPTRVYLSVQPQSQGEQAEPLGLVAGMLLQPLPQGDMEAFRTLGARLAQDFEPAVRAHASQGASALLKALVAQPDLEVMSRYPVSFTCSCSKERVKRALMTLGRAELEDILATDGKAEADCHFCTMHYVITGEEIRGLLGEMEASTG</sequence>
<dbReference type="InterPro" id="IPR000397">
    <property type="entry name" value="Heat_shock_Hsp33"/>
</dbReference>
<evidence type="ECO:0000256" key="5">
    <source>
        <dbReference type="ARBA" id="ARBA00023284"/>
    </source>
</evidence>
<dbReference type="GO" id="GO:0005737">
    <property type="term" value="C:cytoplasm"/>
    <property type="evidence" value="ECO:0007669"/>
    <property type="project" value="InterPro"/>
</dbReference>
<dbReference type="InterPro" id="IPR016153">
    <property type="entry name" value="Heat_shock_Hsp33_N"/>
</dbReference>
<protein>
    <recommendedName>
        <fullName evidence="8">HSP33</fullName>
    </recommendedName>
</protein>
<keyword evidence="7" id="KW-1185">Reference proteome</keyword>
<dbReference type="EMBL" id="MPIN01000008">
    <property type="protein sequence ID" value="OJH37155.1"/>
    <property type="molecule type" value="Genomic_DNA"/>
</dbReference>
<keyword evidence="4" id="KW-0143">Chaperone</keyword>
<evidence type="ECO:0008006" key="8">
    <source>
        <dbReference type="Google" id="ProtNLM"/>
    </source>
</evidence>
<dbReference type="SUPFAM" id="SSF118352">
    <property type="entry name" value="HSP33 redox switch-like"/>
    <property type="match status" value="1"/>
</dbReference>
<evidence type="ECO:0000256" key="1">
    <source>
        <dbReference type="ARBA" id="ARBA00022490"/>
    </source>
</evidence>
<dbReference type="RefSeq" id="WP_071901493.1">
    <property type="nucleotide sequence ID" value="NZ_MPIN01000008.1"/>
</dbReference>
<evidence type="ECO:0000256" key="3">
    <source>
        <dbReference type="ARBA" id="ARBA00023157"/>
    </source>
</evidence>
<keyword evidence="3" id="KW-1015">Disulfide bond</keyword>
<dbReference type="InterPro" id="IPR016154">
    <property type="entry name" value="Heat_shock_Hsp33_C"/>
</dbReference>
<reference evidence="7" key="1">
    <citation type="submission" date="2016-11" db="EMBL/GenBank/DDBJ databases">
        <authorList>
            <person name="Shukria A."/>
            <person name="Stevens D.C."/>
        </authorList>
    </citation>
    <scope>NUCLEOTIDE SEQUENCE [LARGE SCALE GENOMIC DNA]</scope>
    <source>
        <strain evidence="7">Cbfe23</strain>
    </source>
</reference>
<dbReference type="GO" id="GO:0051082">
    <property type="term" value="F:unfolded protein binding"/>
    <property type="evidence" value="ECO:0007669"/>
    <property type="project" value="InterPro"/>
</dbReference>
<evidence type="ECO:0000256" key="4">
    <source>
        <dbReference type="ARBA" id="ARBA00023186"/>
    </source>
</evidence>
<dbReference type="STRING" id="83449.BON30_27920"/>
<keyword evidence="1" id="KW-0963">Cytoplasm</keyword>
<proteinExistence type="predicted"/>
<reference evidence="6 7" key="2">
    <citation type="submission" date="2016-12" db="EMBL/GenBank/DDBJ databases">
        <title>Draft Genome Sequence of Cystobacter ferrugineus Strain Cbfe23.</title>
        <authorList>
            <person name="Akbar S."/>
            <person name="Dowd S.E."/>
            <person name="Stevens D.C."/>
        </authorList>
    </citation>
    <scope>NUCLEOTIDE SEQUENCE [LARGE SCALE GENOMIC DNA]</scope>
    <source>
        <strain evidence="6 7">Cbfe23</strain>
    </source>
</reference>
<name>A0A1L9B4G9_9BACT</name>
<dbReference type="PIRSF" id="PIRSF005261">
    <property type="entry name" value="Heat_shock_Hsp33"/>
    <property type="match status" value="1"/>
</dbReference>
<comment type="caution">
    <text evidence="6">The sequence shown here is derived from an EMBL/GenBank/DDBJ whole genome shotgun (WGS) entry which is preliminary data.</text>
</comment>
<gene>
    <name evidence="6" type="ORF">BON30_27920</name>
</gene>
<dbReference type="GO" id="GO:0042026">
    <property type="term" value="P:protein refolding"/>
    <property type="evidence" value="ECO:0007669"/>
    <property type="project" value="TreeGrafter"/>
</dbReference>
<dbReference type="OrthoDB" id="9793753at2"/>
<keyword evidence="2" id="KW-0862">Zinc</keyword>
<keyword evidence="5" id="KW-0676">Redox-active center</keyword>
<dbReference type="GO" id="GO:0044183">
    <property type="term" value="F:protein folding chaperone"/>
    <property type="evidence" value="ECO:0007669"/>
    <property type="project" value="TreeGrafter"/>
</dbReference>
<evidence type="ECO:0000313" key="7">
    <source>
        <dbReference type="Proteomes" id="UP000182229"/>
    </source>
</evidence>
<evidence type="ECO:0000313" key="6">
    <source>
        <dbReference type="EMBL" id="OJH37155.1"/>
    </source>
</evidence>
<dbReference type="Pfam" id="PF01430">
    <property type="entry name" value="HSP33"/>
    <property type="match status" value="1"/>
</dbReference>
<dbReference type="Gene3D" id="3.55.30.10">
    <property type="entry name" value="Hsp33 domain"/>
    <property type="match status" value="1"/>
</dbReference>
<dbReference type="Gene3D" id="3.90.1280.10">
    <property type="entry name" value="HSP33 redox switch-like"/>
    <property type="match status" value="1"/>
</dbReference>
<dbReference type="AlphaFoldDB" id="A0A1L9B4G9"/>
<dbReference type="PANTHER" id="PTHR30111">
    <property type="entry name" value="33 KDA CHAPERONIN"/>
    <property type="match status" value="1"/>
</dbReference>
<organism evidence="6 7">
    <name type="scientific">Cystobacter ferrugineus</name>
    <dbReference type="NCBI Taxonomy" id="83449"/>
    <lineage>
        <taxon>Bacteria</taxon>
        <taxon>Pseudomonadati</taxon>
        <taxon>Myxococcota</taxon>
        <taxon>Myxococcia</taxon>
        <taxon>Myxococcales</taxon>
        <taxon>Cystobacterineae</taxon>
        <taxon>Archangiaceae</taxon>
        <taxon>Cystobacter</taxon>
    </lineage>
</organism>
<dbReference type="PANTHER" id="PTHR30111:SF1">
    <property type="entry name" value="33 KDA CHAPERONIN"/>
    <property type="match status" value="1"/>
</dbReference>
<evidence type="ECO:0000256" key="2">
    <source>
        <dbReference type="ARBA" id="ARBA00022833"/>
    </source>
</evidence>
<accession>A0A1L9B4G9</accession>
<dbReference type="Proteomes" id="UP000182229">
    <property type="component" value="Unassembled WGS sequence"/>
</dbReference>
<dbReference type="SUPFAM" id="SSF64397">
    <property type="entry name" value="Hsp33 domain"/>
    <property type="match status" value="1"/>
</dbReference>